<feature type="non-terminal residue" evidence="1">
    <location>
        <position position="1"/>
    </location>
</feature>
<reference evidence="1" key="1">
    <citation type="submission" date="2014-05" db="EMBL/GenBank/DDBJ databases">
        <authorList>
            <person name="Chronopoulou M."/>
        </authorList>
    </citation>
    <scope>NUCLEOTIDE SEQUENCE</scope>
    <source>
        <tissue evidence="1">Whole organism</tissue>
    </source>
</reference>
<evidence type="ECO:0000313" key="1">
    <source>
        <dbReference type="EMBL" id="CDW47652.1"/>
    </source>
</evidence>
<organism evidence="1">
    <name type="scientific">Lepeophtheirus salmonis</name>
    <name type="common">Salmon louse</name>
    <name type="synonym">Caligus salmonis</name>
    <dbReference type="NCBI Taxonomy" id="72036"/>
    <lineage>
        <taxon>Eukaryota</taxon>
        <taxon>Metazoa</taxon>
        <taxon>Ecdysozoa</taxon>
        <taxon>Arthropoda</taxon>
        <taxon>Crustacea</taxon>
        <taxon>Multicrustacea</taxon>
        <taxon>Hexanauplia</taxon>
        <taxon>Copepoda</taxon>
        <taxon>Siphonostomatoida</taxon>
        <taxon>Caligidae</taxon>
        <taxon>Lepeophtheirus</taxon>
    </lineage>
</organism>
<accession>A0A0K2VBT8</accession>
<name>A0A0K2VBT8_LEPSM</name>
<proteinExistence type="predicted"/>
<protein>
    <submittedName>
        <fullName evidence="1">Uncharacterized protein</fullName>
    </submittedName>
</protein>
<sequence>ILEESNIYLSNAILIFNSHICSILETSKYDFLFVNIIIY</sequence>
<dbReference type="EMBL" id="HACA01030291">
    <property type="protein sequence ID" value="CDW47652.1"/>
    <property type="molecule type" value="Transcribed_RNA"/>
</dbReference>
<dbReference type="AlphaFoldDB" id="A0A0K2VBT8"/>